<evidence type="ECO:0000313" key="1">
    <source>
        <dbReference type="EMBL" id="TNJ28622.1"/>
    </source>
</evidence>
<dbReference type="VEuPathDB" id="GiardiaDB:GMRT_10884"/>
<reference evidence="1 2" key="1">
    <citation type="submission" date="2019-05" db="EMBL/GenBank/DDBJ databases">
        <title>The compact genome of Giardia muris reveals important steps in the evolution of intestinal protozoan parasites.</title>
        <authorList>
            <person name="Xu F."/>
            <person name="Jimenez-Gonzalez A."/>
            <person name="Einarsson E."/>
            <person name="Astvaldsson A."/>
            <person name="Peirasmaki D."/>
            <person name="Eckmann L."/>
            <person name="Andersson J.O."/>
            <person name="Svard S.G."/>
            <person name="Jerlstrom-Hultqvist J."/>
        </authorList>
    </citation>
    <scope>NUCLEOTIDE SEQUENCE [LARGE SCALE GENOMIC DNA]</scope>
    <source>
        <strain evidence="1 2">Roberts-Thomson</strain>
    </source>
</reference>
<name>A0A4Z1SRT7_GIAMU</name>
<dbReference type="InterPro" id="IPR016024">
    <property type="entry name" value="ARM-type_fold"/>
</dbReference>
<keyword evidence="2" id="KW-1185">Reference proteome</keyword>
<comment type="caution">
    <text evidence="1">The sequence shown here is derived from an EMBL/GenBank/DDBJ whole genome shotgun (WGS) entry which is preliminary data.</text>
</comment>
<protein>
    <submittedName>
        <fullName evidence="1">Uncharacterized protein</fullName>
    </submittedName>
</protein>
<dbReference type="OrthoDB" id="10263978at2759"/>
<dbReference type="EMBL" id="VDLU01000002">
    <property type="protein sequence ID" value="TNJ28622.1"/>
    <property type="molecule type" value="Genomic_DNA"/>
</dbReference>
<dbReference type="Proteomes" id="UP000315496">
    <property type="component" value="Chromosome 2"/>
</dbReference>
<accession>A0A4Z1SRT7</accession>
<proteinExistence type="predicted"/>
<gene>
    <name evidence="1" type="ORF">GMRT_10884</name>
</gene>
<organism evidence="1 2">
    <name type="scientific">Giardia muris</name>
    <dbReference type="NCBI Taxonomy" id="5742"/>
    <lineage>
        <taxon>Eukaryota</taxon>
        <taxon>Metamonada</taxon>
        <taxon>Diplomonadida</taxon>
        <taxon>Hexamitidae</taxon>
        <taxon>Giardiinae</taxon>
        <taxon>Giardia</taxon>
    </lineage>
</organism>
<sequence>MDELISILSTLDLPEADRFLQSEMLISELRKDIVFMLIENVPLSLLREAVETRSELSSKAILGLSLLAYGMEYDIPLEYSLLAARILAFCALPRLPKASVFVIFNALSLAYSILIKAMARETTNKIINVPRRRTQSAPQTGLLSQTLLSSQGLSDIDLCFDDTSELISVEEAIATIVNIIESMTLYFTGVISAYLTVDEGTIASTTVIELLSQLLNKPIRRTTLSQEMLTRCITGCVNLLGALLRSLPSQRGILLYELCRLLAINPSGRYRLTGHVSIRSITTLQECVHTLLVDFLGLTNTCKDPSPDILPVLQFVLVHIQELSSLRSPGATAVVKLLNHVLTLPEVREKDSLLDDFLTFLEALSSQGRRQPRLVAIEVISTLLNTDSIATLLITSTLRIEAFFLRLLVPLGCSSDDTVAAIALLVISRTYITKGVDNALQTLTRPLCLSYFANERCNVRIRKIIDPVALRKSYTQFLGSCLRSRIDSVITELFSTGVRTEDTLEPTRKSTSTSRKVLIERANDCIDEEGSETSLNFSMLETNQENVLPPHLLPCHRIFETLSDNTRELLFLAKQKVTKMLGVVQLASLNDYLVEELVLRCQDSSPSVRKAAISVVLSCATIIPLPLWFECVFNSAPDTADSSSNPVLTYVREIIVAPVALSLKAKTTEVYPISPLLCSVLYHLALQGVGSEQRVAETSLSNTLRDAFKQYNVLELVYDDVEPQSDQAYCVCAGALILATGCVTLCHLCRIDMVELDIHGVNVAESGVTATTSNTNTIYAHSTGLGSSACSLGPLRNSNVGLTHALLGLGHLYEICMSLLLDTVLAMRSQDVKRVAKAIRLPWLEKRCTQEWKHILAHDAEPNLKETLLHHCCSGIDAFAQIYGICDALDARPTHLSKYIAVNEDIISEALTLIGTLFKTLADESLDTLAYEFLISRPHIPIAFVTHLCSLVQLHTGDASDSIGNIRVVFTDLRDSFLQQLRDVVVVLNILLQDNNVTTLNLGAAILTALGFDPVFLRQAGSIENVGMAQLQLRFHLLYSFIGKQLVIQEEVQGLVDLLLALEELLNSVLHRCLQGGTNDATELEQEDANLLIQTSGVCTCILGAIASCLGVATMLVDSTAETSNLATCLSTLLHTSLHSFSTPARNNALLALASLCYTAPDTASGYMTLYLGLTGERKGLLHRHLLLVIGDLFLKDYLRVEPVPILLVLASVAHNFDLEARLFAQKTFIEPLVRKQPSLIPQVFIDMLILLSGVIYQQRDPVSIISRQILALLSGDIVAQRYLVENTLGIFVEAMSLKDALTKTLRSRCTINDMRVRRDFYMYLISHATPAQRFEILTIILSELLDRIETHESLLALQRPVGDFLALLERGAFAYDASTLIDQLMGPGTQTEEVLAPKATVVADMIIHLSHKHSSSRLLPALLNLYSLSRGGRTPLTLELATAIHKILEYAKVDFRQLDGTYPQYGQELLELRLMISPPSEEEQG</sequence>
<dbReference type="SUPFAM" id="SSF48371">
    <property type="entry name" value="ARM repeat"/>
    <property type="match status" value="1"/>
</dbReference>
<evidence type="ECO:0000313" key="2">
    <source>
        <dbReference type="Proteomes" id="UP000315496"/>
    </source>
</evidence>